<feature type="transmembrane region" description="Helical" evidence="9">
    <location>
        <begin position="180"/>
        <end position="201"/>
    </location>
</feature>
<dbReference type="Gene3D" id="1.20.1740.10">
    <property type="entry name" value="Amino acid/polyamine transporter I"/>
    <property type="match status" value="1"/>
</dbReference>
<keyword evidence="8 9" id="KW-0472">Membrane</keyword>
<dbReference type="NCBIfam" id="TIGR00835">
    <property type="entry name" value="agcS"/>
    <property type="match status" value="1"/>
</dbReference>
<feature type="transmembrane region" description="Helical" evidence="9">
    <location>
        <begin position="424"/>
        <end position="444"/>
    </location>
</feature>
<keyword evidence="9" id="KW-0997">Cell inner membrane</keyword>
<feature type="transmembrane region" description="Helical" evidence="9">
    <location>
        <begin position="18"/>
        <end position="37"/>
    </location>
</feature>
<evidence type="ECO:0000256" key="1">
    <source>
        <dbReference type="ARBA" id="ARBA00004651"/>
    </source>
</evidence>
<feature type="transmembrane region" description="Helical" evidence="9">
    <location>
        <begin position="351"/>
        <end position="373"/>
    </location>
</feature>
<dbReference type="OrthoDB" id="9806926at2"/>
<reference evidence="10 11" key="1">
    <citation type="submission" date="2016-05" db="EMBL/GenBank/DDBJ databases">
        <title>Genomic Taxonomy of the Vibrionaceae.</title>
        <authorList>
            <person name="Gomez-Gil B."/>
            <person name="Enciso-Ibarra J."/>
        </authorList>
    </citation>
    <scope>NUCLEOTIDE SEQUENCE [LARGE SCALE GENOMIC DNA]</scope>
    <source>
        <strain evidence="10 11">CAIM 1920</strain>
    </source>
</reference>
<dbReference type="Pfam" id="PF01235">
    <property type="entry name" value="Na_Ala_symp"/>
    <property type="match status" value="1"/>
</dbReference>
<dbReference type="STRING" id="1080227.A8L45_01810"/>
<dbReference type="PANTHER" id="PTHR30330:SF1">
    <property type="entry name" value="AMINO-ACID CARRIER PROTEIN ALST"/>
    <property type="match status" value="1"/>
</dbReference>
<evidence type="ECO:0000256" key="7">
    <source>
        <dbReference type="ARBA" id="ARBA00022989"/>
    </source>
</evidence>
<dbReference type="GO" id="GO:0005886">
    <property type="term" value="C:plasma membrane"/>
    <property type="evidence" value="ECO:0007669"/>
    <property type="project" value="UniProtKB-SubCell"/>
</dbReference>
<keyword evidence="6 9" id="KW-0769">Symport</keyword>
<comment type="similarity">
    <text evidence="2 9">Belongs to the alanine or glycine:cation symporter (AGCS) (TC 2.A.25) family.</text>
</comment>
<feature type="transmembrane region" description="Helical" evidence="9">
    <location>
        <begin position="308"/>
        <end position="331"/>
    </location>
</feature>
<evidence type="ECO:0000256" key="2">
    <source>
        <dbReference type="ARBA" id="ARBA00009261"/>
    </source>
</evidence>
<evidence type="ECO:0000256" key="5">
    <source>
        <dbReference type="ARBA" id="ARBA00022692"/>
    </source>
</evidence>
<keyword evidence="5 9" id="KW-0812">Transmembrane</keyword>
<dbReference type="PROSITE" id="PS00873">
    <property type="entry name" value="NA_ALANINE_SYMP"/>
    <property type="match status" value="1"/>
</dbReference>
<keyword evidence="4" id="KW-1003">Cell membrane</keyword>
<gene>
    <name evidence="10" type="ORF">A8L45_01810</name>
</gene>
<evidence type="ECO:0000256" key="8">
    <source>
        <dbReference type="ARBA" id="ARBA00023136"/>
    </source>
</evidence>
<accession>A0A1C3ERH0</accession>
<feature type="transmembrane region" description="Helical" evidence="9">
    <location>
        <begin position="394"/>
        <end position="418"/>
    </location>
</feature>
<keyword evidence="11" id="KW-1185">Reference proteome</keyword>
<dbReference type="AlphaFoldDB" id="A0A1C3ERH0"/>
<evidence type="ECO:0000313" key="10">
    <source>
        <dbReference type="EMBL" id="ODA35798.1"/>
    </source>
</evidence>
<dbReference type="RefSeq" id="WP_068898616.1">
    <property type="nucleotide sequence ID" value="NZ_JBHUIF010000032.1"/>
</dbReference>
<proteinExistence type="inferred from homology"/>
<dbReference type="PANTHER" id="PTHR30330">
    <property type="entry name" value="AGSS FAMILY TRANSPORTER, SODIUM-ALANINE"/>
    <property type="match status" value="1"/>
</dbReference>
<organism evidence="10 11">
    <name type="scientific">Veronia pacifica</name>
    <dbReference type="NCBI Taxonomy" id="1080227"/>
    <lineage>
        <taxon>Bacteria</taxon>
        <taxon>Pseudomonadati</taxon>
        <taxon>Pseudomonadota</taxon>
        <taxon>Gammaproteobacteria</taxon>
        <taxon>Vibrionales</taxon>
        <taxon>Vibrionaceae</taxon>
        <taxon>Veronia</taxon>
    </lineage>
</organism>
<comment type="subcellular location">
    <subcellularLocation>
        <location evidence="9">Cell inner membrane</location>
        <topology evidence="9">Multi-pass membrane protein</topology>
    </subcellularLocation>
    <subcellularLocation>
        <location evidence="1">Cell membrane</location>
        <topology evidence="1">Multi-pass membrane protein</topology>
    </subcellularLocation>
</comment>
<dbReference type="FunFam" id="1.20.1740.10:FF:000004">
    <property type="entry name" value="Sodium:alanine symporter family protein"/>
    <property type="match status" value="1"/>
</dbReference>
<keyword evidence="3 9" id="KW-0813">Transport</keyword>
<keyword evidence="7 9" id="KW-1133">Transmembrane helix</keyword>
<feature type="transmembrane region" description="Helical" evidence="9">
    <location>
        <begin position="213"/>
        <end position="234"/>
    </location>
</feature>
<dbReference type="Proteomes" id="UP000094936">
    <property type="component" value="Unassembled WGS sequence"/>
</dbReference>
<evidence type="ECO:0000256" key="9">
    <source>
        <dbReference type="RuleBase" id="RU363064"/>
    </source>
</evidence>
<evidence type="ECO:0000256" key="6">
    <source>
        <dbReference type="ARBA" id="ARBA00022847"/>
    </source>
</evidence>
<sequence>MTDVKDAFVAFVDAGNGLLWGSVLIYLLIGAGLYFTIRMGFLQFRQFGHMFSLISSSRQGAEGGISSFQAFSTSLAARVGTGNMAGVAVAIYLGGPGAIFWMWITALVGMSTSFIESTLAQAYKVNNGDSTFRGGPAYYIEKGLGQRWLGVLFALCLIVAFGIAFNGVQSNSIAAAMDNAFGFDHTLVGILLAVAVAPIIFGGMRSVARVAELIVPFMALGYLIVAFYVVFANITQLPSVFATIVKSALGFEQAAGGAMGYAIAQAMMQGIKRGLFSNEAGMGSAPNAAATATTDPNHPVAQGYVQMLGVFVDTIVICTATAAIILLSGVMEPESGVTGIALTQKALEVEVGSWGSGFVAIAILLFAFTSLIANYSYGESNIRYIFDSKLAINVYRVVVLGIIVVGAITDLPTVWAFADLSMGMMALINLVAILLLSNIVFALLKDYEEQRKRGVTPSFDRKKFPQLDKQIDKDVWNKHQ</sequence>
<dbReference type="GO" id="GO:0005283">
    <property type="term" value="F:amino acid:sodium symporter activity"/>
    <property type="evidence" value="ECO:0007669"/>
    <property type="project" value="InterPro"/>
</dbReference>
<evidence type="ECO:0000256" key="3">
    <source>
        <dbReference type="ARBA" id="ARBA00022448"/>
    </source>
</evidence>
<dbReference type="PRINTS" id="PR00175">
    <property type="entry name" value="NAALASMPORT"/>
</dbReference>
<dbReference type="InterPro" id="IPR001463">
    <property type="entry name" value="Na/Ala_symport"/>
</dbReference>
<feature type="transmembrane region" description="Helical" evidence="9">
    <location>
        <begin position="148"/>
        <end position="168"/>
    </location>
</feature>
<evidence type="ECO:0000256" key="4">
    <source>
        <dbReference type="ARBA" id="ARBA00022475"/>
    </source>
</evidence>
<protein>
    <submittedName>
        <fullName evidence="10">Sodium:alanine symporter</fullName>
    </submittedName>
</protein>
<dbReference type="EMBL" id="LYBM01000002">
    <property type="protein sequence ID" value="ODA35798.1"/>
    <property type="molecule type" value="Genomic_DNA"/>
</dbReference>
<comment type="caution">
    <text evidence="10">The sequence shown here is derived from an EMBL/GenBank/DDBJ whole genome shotgun (WGS) entry which is preliminary data.</text>
</comment>
<evidence type="ECO:0000313" key="11">
    <source>
        <dbReference type="Proteomes" id="UP000094936"/>
    </source>
</evidence>
<name>A0A1C3ERH0_9GAMM</name>